<dbReference type="InterPro" id="IPR011128">
    <property type="entry name" value="G3P_DH_NAD-dep_N"/>
</dbReference>
<evidence type="ECO:0000313" key="20">
    <source>
        <dbReference type="EMBL" id="CUQ66178.1"/>
    </source>
</evidence>
<feature type="binding site" evidence="13">
    <location>
        <position position="285"/>
    </location>
    <ligand>
        <name>NADPH</name>
        <dbReference type="ChEBI" id="CHEBI:57783"/>
    </ligand>
</feature>
<keyword evidence="21" id="KW-1185">Reference proteome</keyword>
<evidence type="ECO:0000313" key="21">
    <source>
        <dbReference type="Proteomes" id="UP000066284"/>
    </source>
</evidence>
<dbReference type="GO" id="GO:0141152">
    <property type="term" value="F:glycerol-3-phosphate dehydrogenase (NAD+) activity"/>
    <property type="evidence" value="ECO:0007669"/>
    <property type="project" value="RHEA"/>
</dbReference>
<reference evidence="21" key="1">
    <citation type="submission" date="2015-09" db="EMBL/GenBank/DDBJ databases">
        <authorList>
            <person name="Daims H."/>
        </authorList>
    </citation>
    <scope>NUCLEOTIDE SEQUENCE [LARGE SCALE GENOMIC DNA]</scope>
</reference>
<evidence type="ECO:0000256" key="3">
    <source>
        <dbReference type="ARBA" id="ARBA00022857"/>
    </source>
</evidence>
<dbReference type="PROSITE" id="PS00957">
    <property type="entry name" value="NAD_G3PDH"/>
    <property type="match status" value="1"/>
</dbReference>
<dbReference type="GO" id="GO:0005975">
    <property type="term" value="P:carbohydrate metabolic process"/>
    <property type="evidence" value="ECO:0007669"/>
    <property type="project" value="InterPro"/>
</dbReference>
<keyword evidence="2 13" id="KW-0444">Lipid biosynthesis</keyword>
<feature type="binding site" evidence="15">
    <location>
        <begin position="259"/>
        <end position="260"/>
    </location>
    <ligand>
        <name>substrate</name>
    </ligand>
</feature>
<evidence type="ECO:0000259" key="19">
    <source>
        <dbReference type="Pfam" id="PF07479"/>
    </source>
</evidence>
<dbReference type="PIRSF" id="PIRSF000114">
    <property type="entry name" value="Glycerol-3-P_dh"/>
    <property type="match status" value="1"/>
</dbReference>
<feature type="domain" description="Glycerol-3-phosphate dehydrogenase NAD-dependent C-terminal" evidence="19">
    <location>
        <begin position="184"/>
        <end position="324"/>
    </location>
</feature>
<dbReference type="InterPro" id="IPR036291">
    <property type="entry name" value="NAD(P)-bd_dom_sf"/>
</dbReference>
<feature type="binding site" evidence="15">
    <location>
        <position position="109"/>
    </location>
    <ligand>
        <name>substrate</name>
    </ligand>
</feature>
<dbReference type="PANTHER" id="PTHR11728">
    <property type="entry name" value="GLYCEROL-3-PHOSPHATE DEHYDROGENASE"/>
    <property type="match status" value="1"/>
</dbReference>
<keyword evidence="13" id="KW-0963">Cytoplasm</keyword>
<dbReference type="GO" id="GO:0046167">
    <property type="term" value="P:glycerol-3-phosphate biosynthetic process"/>
    <property type="evidence" value="ECO:0007669"/>
    <property type="project" value="UniProtKB-UniRule"/>
</dbReference>
<dbReference type="GO" id="GO:0008654">
    <property type="term" value="P:phospholipid biosynthetic process"/>
    <property type="evidence" value="ECO:0007669"/>
    <property type="project" value="UniProtKB-KW"/>
</dbReference>
<feature type="binding site" evidence="13">
    <location>
        <position position="140"/>
    </location>
    <ligand>
        <name>sn-glycerol 3-phosphate</name>
        <dbReference type="ChEBI" id="CHEBI:57597"/>
    </ligand>
</feature>
<dbReference type="AlphaFoldDB" id="A0A0S4KX16"/>
<evidence type="ECO:0000259" key="18">
    <source>
        <dbReference type="Pfam" id="PF01210"/>
    </source>
</evidence>
<dbReference type="GO" id="GO:0046168">
    <property type="term" value="P:glycerol-3-phosphate catabolic process"/>
    <property type="evidence" value="ECO:0007669"/>
    <property type="project" value="InterPro"/>
</dbReference>
<feature type="binding site" evidence="13">
    <location>
        <position position="258"/>
    </location>
    <ligand>
        <name>sn-glycerol 3-phosphate</name>
        <dbReference type="ChEBI" id="CHEBI:57597"/>
    </ligand>
</feature>
<dbReference type="EC" id="1.1.1.94" evidence="10 13"/>
<evidence type="ECO:0000256" key="13">
    <source>
        <dbReference type="HAMAP-Rule" id="MF_00394"/>
    </source>
</evidence>
<dbReference type="SUPFAM" id="SSF48179">
    <property type="entry name" value="6-phosphogluconate dehydrogenase C-terminal domain-like"/>
    <property type="match status" value="1"/>
</dbReference>
<evidence type="ECO:0000256" key="2">
    <source>
        <dbReference type="ARBA" id="ARBA00022516"/>
    </source>
</evidence>
<evidence type="ECO:0000256" key="1">
    <source>
        <dbReference type="ARBA" id="ARBA00011009"/>
    </source>
</evidence>
<evidence type="ECO:0000256" key="16">
    <source>
        <dbReference type="PIRSR" id="PIRSR000114-3"/>
    </source>
</evidence>
<feature type="binding site" evidence="13">
    <location>
        <position position="260"/>
    </location>
    <ligand>
        <name>sn-glycerol 3-phosphate</name>
        <dbReference type="ChEBI" id="CHEBI:57597"/>
    </ligand>
</feature>
<feature type="binding site" evidence="13">
    <location>
        <position position="144"/>
    </location>
    <ligand>
        <name>NADPH</name>
        <dbReference type="ChEBI" id="CHEBI:57783"/>
    </ligand>
</feature>
<comment type="pathway">
    <text evidence="13">Membrane lipid metabolism; glycerophospholipid metabolism.</text>
</comment>
<dbReference type="HAMAP" id="MF_00394">
    <property type="entry name" value="NAD_Glyc3P_dehydrog"/>
    <property type="match status" value="1"/>
</dbReference>
<dbReference type="Gene3D" id="3.40.50.720">
    <property type="entry name" value="NAD(P)-binding Rossmann-like Domain"/>
    <property type="match status" value="1"/>
</dbReference>
<keyword evidence="8 13" id="KW-1208">Phospholipid metabolism</keyword>
<evidence type="ECO:0000256" key="7">
    <source>
        <dbReference type="ARBA" id="ARBA00023209"/>
    </source>
</evidence>
<feature type="binding site" evidence="13">
    <location>
        <position position="109"/>
    </location>
    <ligand>
        <name>sn-glycerol 3-phosphate</name>
        <dbReference type="ChEBI" id="CHEBI:57597"/>
    </ligand>
</feature>
<dbReference type="EMBL" id="LN885086">
    <property type="protein sequence ID" value="CUQ66178.1"/>
    <property type="molecule type" value="Genomic_DNA"/>
</dbReference>
<dbReference type="FunFam" id="3.40.50.720:FF:000019">
    <property type="entry name" value="Glycerol-3-phosphate dehydrogenase [NAD(P)+]"/>
    <property type="match status" value="1"/>
</dbReference>
<evidence type="ECO:0000256" key="12">
    <source>
        <dbReference type="ARBA" id="ARBA00080511"/>
    </source>
</evidence>
<evidence type="ECO:0000256" key="17">
    <source>
        <dbReference type="RuleBase" id="RU000437"/>
    </source>
</evidence>
<feature type="binding site" evidence="16">
    <location>
        <position position="144"/>
    </location>
    <ligand>
        <name>NAD(+)</name>
        <dbReference type="ChEBI" id="CHEBI:57540"/>
    </ligand>
</feature>
<dbReference type="FunFam" id="1.10.1040.10:FF:000001">
    <property type="entry name" value="Glycerol-3-phosphate dehydrogenase [NAD(P)+]"/>
    <property type="match status" value="1"/>
</dbReference>
<feature type="binding site" evidence="13">
    <location>
        <position position="259"/>
    </location>
    <ligand>
        <name>NADPH</name>
        <dbReference type="ChEBI" id="CHEBI:57783"/>
    </ligand>
</feature>
<comment type="function">
    <text evidence="13">Catalyzes the reduction of the glycolytic intermediate dihydroxyacetone phosphate (DHAP) to sn-glycerol 3-phosphate (G3P), the key precursor for phospholipid synthesis.</text>
</comment>
<feature type="binding site" evidence="13">
    <location>
        <position position="15"/>
    </location>
    <ligand>
        <name>NADPH</name>
        <dbReference type="ChEBI" id="CHEBI:57783"/>
    </ligand>
</feature>
<dbReference type="RefSeq" id="WP_062484056.1">
    <property type="nucleotide sequence ID" value="NZ_LN885086.1"/>
</dbReference>
<dbReference type="KEGG" id="nio:NITINOP_1203"/>
<feature type="binding site" evidence="16">
    <location>
        <begin position="11"/>
        <end position="16"/>
    </location>
    <ligand>
        <name>NAD(+)</name>
        <dbReference type="ChEBI" id="CHEBI:57540"/>
    </ligand>
</feature>
<proteinExistence type="inferred from homology"/>
<keyword evidence="5 13" id="KW-0520">NAD</keyword>
<dbReference type="NCBIfam" id="NF000942">
    <property type="entry name" value="PRK00094.1-4"/>
    <property type="match status" value="1"/>
</dbReference>
<feature type="binding site" evidence="13">
    <location>
        <position position="259"/>
    </location>
    <ligand>
        <name>sn-glycerol 3-phosphate</name>
        <dbReference type="ChEBI" id="CHEBI:57597"/>
    </ligand>
</feature>
<evidence type="ECO:0000256" key="14">
    <source>
        <dbReference type="PIRSR" id="PIRSR000114-1"/>
    </source>
</evidence>
<dbReference type="SUPFAM" id="SSF51735">
    <property type="entry name" value="NAD(P)-binding Rossmann-fold domains"/>
    <property type="match status" value="1"/>
</dbReference>
<evidence type="ECO:0000256" key="10">
    <source>
        <dbReference type="ARBA" id="ARBA00066687"/>
    </source>
</evidence>
<keyword evidence="6 13" id="KW-0443">Lipid metabolism</keyword>
<dbReference type="InterPro" id="IPR006109">
    <property type="entry name" value="G3P_DH_NAD-dep_C"/>
</dbReference>
<gene>
    <name evidence="13 20" type="primary">gpsA</name>
    <name evidence="20" type="ORF">NITINOP_1203</name>
</gene>
<keyword evidence="7 13" id="KW-0594">Phospholipid biosynthesis</keyword>
<evidence type="ECO:0000256" key="11">
    <source>
        <dbReference type="ARBA" id="ARBA00069372"/>
    </source>
</evidence>
<comment type="similarity">
    <text evidence="1 13 17">Belongs to the NAD-dependent glycerol-3-phosphate dehydrogenase family.</text>
</comment>
<dbReference type="OrthoDB" id="9812273at2"/>
<accession>A0A0S4KX16</accession>
<comment type="catalytic activity">
    <reaction evidence="9">
        <text>sn-glycerol 3-phosphate + NADP(+) = dihydroxyacetone phosphate + NADPH + H(+)</text>
        <dbReference type="Rhea" id="RHEA:11096"/>
        <dbReference type="ChEBI" id="CHEBI:15378"/>
        <dbReference type="ChEBI" id="CHEBI:57597"/>
        <dbReference type="ChEBI" id="CHEBI:57642"/>
        <dbReference type="ChEBI" id="CHEBI:57783"/>
        <dbReference type="ChEBI" id="CHEBI:58349"/>
        <dbReference type="EC" id="1.1.1.94"/>
    </reaction>
    <physiologicalReaction direction="right-to-left" evidence="9">
        <dbReference type="Rhea" id="RHEA:11098"/>
    </physiologicalReaction>
</comment>
<dbReference type="Pfam" id="PF01210">
    <property type="entry name" value="NAD_Gly3P_dh_N"/>
    <property type="match status" value="1"/>
</dbReference>
<feature type="binding site" evidence="13">
    <location>
        <position position="109"/>
    </location>
    <ligand>
        <name>NADPH</name>
        <dbReference type="ChEBI" id="CHEBI:57783"/>
    </ligand>
</feature>
<feature type="domain" description="Glycerol-3-phosphate dehydrogenase NAD-dependent N-terminal" evidence="18">
    <location>
        <begin position="6"/>
        <end position="162"/>
    </location>
</feature>
<dbReference type="Pfam" id="PF07479">
    <property type="entry name" value="NAD_Gly3P_dh_C"/>
    <property type="match status" value="1"/>
</dbReference>
<protein>
    <recommendedName>
        <fullName evidence="11 13">Glycerol-3-phosphate dehydrogenase [NAD(P)+]</fullName>
        <ecNumber evidence="10 13">1.1.1.94</ecNumber>
    </recommendedName>
    <alternativeName>
        <fullName evidence="13">NAD(P)(+)-dependent glycerol-3-phosphate dehydrogenase</fullName>
    </alternativeName>
    <alternativeName>
        <fullName evidence="12 13">NAD(P)H-dependent dihydroxyacetone-phosphate reductase</fullName>
    </alternativeName>
</protein>
<feature type="binding site" evidence="13">
    <location>
        <position position="195"/>
    </location>
    <ligand>
        <name>sn-glycerol 3-phosphate</name>
        <dbReference type="ChEBI" id="CHEBI:57597"/>
    </ligand>
</feature>
<feature type="binding site" evidence="16">
    <location>
        <position position="259"/>
    </location>
    <ligand>
        <name>NAD(+)</name>
        <dbReference type="ChEBI" id="CHEBI:57540"/>
    </ligand>
</feature>
<evidence type="ECO:0000256" key="8">
    <source>
        <dbReference type="ARBA" id="ARBA00023264"/>
    </source>
</evidence>
<dbReference type="InterPro" id="IPR008927">
    <property type="entry name" value="6-PGluconate_DH-like_C_sf"/>
</dbReference>
<dbReference type="Gene3D" id="1.10.1040.10">
    <property type="entry name" value="N-(1-d-carboxylethyl)-l-norvaline Dehydrogenase, domain 2"/>
    <property type="match status" value="1"/>
</dbReference>
<dbReference type="GO" id="GO:0006650">
    <property type="term" value="P:glycerophospholipid metabolic process"/>
    <property type="evidence" value="ECO:0007669"/>
    <property type="project" value="UniProtKB-UniRule"/>
</dbReference>
<evidence type="ECO:0000256" key="5">
    <source>
        <dbReference type="ARBA" id="ARBA00023027"/>
    </source>
</evidence>
<name>A0A0S4KX16_9BACT</name>
<dbReference type="STRING" id="1715989.NITINOP_1203"/>
<dbReference type="PANTHER" id="PTHR11728:SF1">
    <property type="entry name" value="GLYCEROL-3-PHOSPHATE DEHYDROGENASE [NAD(+)] 2, CHLOROPLASTIC"/>
    <property type="match status" value="1"/>
</dbReference>
<feature type="binding site" evidence="13">
    <location>
        <position position="283"/>
    </location>
    <ligand>
        <name>NADPH</name>
        <dbReference type="ChEBI" id="CHEBI:57783"/>
    </ligand>
</feature>
<dbReference type="GO" id="GO:0051287">
    <property type="term" value="F:NAD binding"/>
    <property type="evidence" value="ECO:0007669"/>
    <property type="project" value="InterPro"/>
</dbReference>
<keyword evidence="13" id="KW-0547">Nucleotide-binding</keyword>
<dbReference type="PRINTS" id="PR00077">
    <property type="entry name" value="GPDHDRGNASE"/>
</dbReference>
<feature type="active site" description="Proton acceptor" evidence="13 14">
    <location>
        <position position="195"/>
    </location>
</feature>
<sequence>MQSITSIAVIGAGAWGTALAKLLAEKGLTVRLWAYEQEVARSINSSHENPVFLKGVSLPSALTATSSLPDVVEGCEALLFVTPSHVARTVLTRLAPCLSRAVPLISATKGLEEDTGKLMTQVMEEILPQSMHQSLLVLSGPSFAGELSAGRPTAVCLAGSDDRLVRRFQQTLMTPTFRVYADLDVIGVQLGGALKNVIALAAGIVDGLELGLNARAALVTRGLAEIVRLGAAMGADPRTFYGLSGVGDLVLTCTGALSRNHTVGMRIGKGEPLELVLGTMHAVAEGVRTARAALQLARRHGVEMPITQEINAVLFEGKSCRKAVSDLMERDAKMEKSSV</sequence>
<dbReference type="GO" id="GO:0141153">
    <property type="term" value="F:glycerol-3-phosphate dehydrogenase (NADP+) activity"/>
    <property type="evidence" value="ECO:0007669"/>
    <property type="project" value="RHEA"/>
</dbReference>
<dbReference type="UniPathway" id="UPA00940"/>
<dbReference type="InterPro" id="IPR006168">
    <property type="entry name" value="G3P_DH_NAD-dep"/>
</dbReference>
<organism evidence="20 21">
    <name type="scientific">Candidatus Nitrospira inopinata</name>
    <dbReference type="NCBI Taxonomy" id="1715989"/>
    <lineage>
        <taxon>Bacteria</taxon>
        <taxon>Pseudomonadati</taxon>
        <taxon>Nitrospirota</taxon>
        <taxon>Nitrospiria</taxon>
        <taxon>Nitrospirales</taxon>
        <taxon>Nitrospiraceae</taxon>
        <taxon>Nitrospira</taxon>
    </lineage>
</organism>
<evidence type="ECO:0000256" key="4">
    <source>
        <dbReference type="ARBA" id="ARBA00023002"/>
    </source>
</evidence>
<dbReference type="Proteomes" id="UP000066284">
    <property type="component" value="Chromosome 1"/>
</dbReference>
<keyword evidence="3 13" id="KW-0521">NADP</keyword>
<keyword evidence="4 13" id="KW-0560">Oxidoreductase</keyword>
<dbReference type="GO" id="GO:0005829">
    <property type="term" value="C:cytosol"/>
    <property type="evidence" value="ECO:0007669"/>
    <property type="project" value="TreeGrafter"/>
</dbReference>
<feature type="binding site" evidence="13">
    <location>
        <position position="248"/>
    </location>
    <ligand>
        <name>sn-glycerol 3-phosphate</name>
        <dbReference type="ChEBI" id="CHEBI:57597"/>
    </ligand>
</feature>
<comment type="catalytic activity">
    <reaction evidence="13">
        <text>sn-glycerol 3-phosphate + NAD(+) = dihydroxyacetone phosphate + NADH + H(+)</text>
        <dbReference type="Rhea" id="RHEA:11092"/>
        <dbReference type="ChEBI" id="CHEBI:15378"/>
        <dbReference type="ChEBI" id="CHEBI:57540"/>
        <dbReference type="ChEBI" id="CHEBI:57597"/>
        <dbReference type="ChEBI" id="CHEBI:57642"/>
        <dbReference type="ChEBI" id="CHEBI:57945"/>
        <dbReference type="EC" id="1.1.1.94"/>
    </reaction>
</comment>
<dbReference type="InterPro" id="IPR013328">
    <property type="entry name" value="6PGD_dom2"/>
</dbReference>
<evidence type="ECO:0000256" key="15">
    <source>
        <dbReference type="PIRSR" id="PIRSR000114-2"/>
    </source>
</evidence>
<dbReference type="NCBIfam" id="NF000940">
    <property type="entry name" value="PRK00094.1-2"/>
    <property type="match status" value="1"/>
</dbReference>
<evidence type="ECO:0000256" key="6">
    <source>
        <dbReference type="ARBA" id="ARBA00023098"/>
    </source>
</evidence>
<comment type="caution">
    <text evidence="13">Lacks conserved residue(s) required for the propagation of feature annotation.</text>
</comment>
<evidence type="ECO:0000256" key="9">
    <source>
        <dbReference type="ARBA" id="ARBA00052716"/>
    </source>
</evidence>
<comment type="subcellular location">
    <subcellularLocation>
        <location evidence="13">Cytoplasm</location>
    </subcellularLocation>
</comment>
<feature type="binding site" evidence="13">
    <location>
        <position position="142"/>
    </location>
    <ligand>
        <name>sn-glycerol 3-phosphate</name>
        <dbReference type="ChEBI" id="CHEBI:57597"/>
    </ligand>
</feature>